<gene>
    <name evidence="11" type="primary">cobT</name>
    <name evidence="12" type="ORF">PEPNEM18_00519</name>
</gene>
<accession>A0A6V6Y0K5</accession>
<evidence type="ECO:0000256" key="3">
    <source>
        <dbReference type="ARBA" id="ARBA00007110"/>
    </source>
</evidence>
<dbReference type="EMBL" id="CAIJCS010000014">
    <property type="protein sequence ID" value="CAC9925363.1"/>
    <property type="molecule type" value="Genomic_DNA"/>
</dbReference>
<dbReference type="AlphaFoldDB" id="A0A6V6Y0K5"/>
<dbReference type="Pfam" id="PF02277">
    <property type="entry name" value="DBI_PRT"/>
    <property type="match status" value="1"/>
</dbReference>
<dbReference type="InterPro" id="IPR003200">
    <property type="entry name" value="Nict_dMeBzImd_PRibTrfase"/>
</dbReference>
<evidence type="ECO:0000256" key="5">
    <source>
        <dbReference type="ARBA" id="ARBA00015486"/>
    </source>
</evidence>
<dbReference type="NCBIfam" id="TIGR03160">
    <property type="entry name" value="cobT_DBIPRT"/>
    <property type="match status" value="1"/>
</dbReference>
<evidence type="ECO:0000256" key="2">
    <source>
        <dbReference type="ARBA" id="ARBA00005049"/>
    </source>
</evidence>
<dbReference type="CDD" id="cd02439">
    <property type="entry name" value="DMB-PRT_CobT"/>
    <property type="match status" value="1"/>
</dbReference>
<feature type="active site" description="Proton acceptor" evidence="11">
    <location>
        <position position="316"/>
    </location>
</feature>
<comment type="similarity">
    <text evidence="3 11">Belongs to the CobT family.</text>
</comment>
<dbReference type="InterPro" id="IPR023195">
    <property type="entry name" value="Nict_dMeBzImd_PRibTrfase_N"/>
</dbReference>
<protein>
    <recommendedName>
        <fullName evidence="5 11">Nicotinate-nucleotide--dimethylbenzimidazole phosphoribosyltransferase</fullName>
        <shortName evidence="11">NN:DBI PRT</shortName>
        <ecNumber evidence="4 11">2.4.2.21</ecNumber>
    </recommendedName>
    <alternativeName>
        <fullName evidence="9 11">N(1)-alpha-phosphoribosyltransferase</fullName>
    </alternativeName>
</protein>
<keyword evidence="8 11" id="KW-0808">Transferase</keyword>
<dbReference type="InterPro" id="IPR017846">
    <property type="entry name" value="Nict_dMeBzImd_PRibTrfase_bact"/>
</dbReference>
<reference evidence="12 13" key="1">
    <citation type="submission" date="2020-06" db="EMBL/GenBank/DDBJ databases">
        <authorList>
            <person name="Criscuolo A."/>
        </authorList>
    </citation>
    <scope>NUCLEOTIDE SEQUENCE [LARGE SCALE GENOMIC DNA]</scope>
    <source>
        <strain evidence="12">1804121828</strain>
    </source>
</reference>
<dbReference type="FunFam" id="3.40.50.10210:FF:000001">
    <property type="entry name" value="Nicotinate-nucleotide--dimethylbenzimidazole phosphoribosyltransferase"/>
    <property type="match status" value="1"/>
</dbReference>
<dbReference type="PANTHER" id="PTHR43463:SF1">
    <property type="entry name" value="NICOTINATE-NUCLEOTIDE--DIMETHYLBENZIMIDAZOLE PHOSPHORIBOSYLTRANSFERASE"/>
    <property type="match status" value="1"/>
</dbReference>
<evidence type="ECO:0000256" key="4">
    <source>
        <dbReference type="ARBA" id="ARBA00011991"/>
    </source>
</evidence>
<evidence type="ECO:0000256" key="6">
    <source>
        <dbReference type="ARBA" id="ARBA00022573"/>
    </source>
</evidence>
<proteinExistence type="inferred from homology"/>
<dbReference type="HAMAP" id="MF_00230">
    <property type="entry name" value="CobT"/>
    <property type="match status" value="1"/>
</dbReference>
<dbReference type="RefSeq" id="WP_180498929.1">
    <property type="nucleotide sequence ID" value="NZ_CAIJCS010000014.1"/>
</dbReference>
<evidence type="ECO:0000256" key="1">
    <source>
        <dbReference type="ARBA" id="ARBA00002197"/>
    </source>
</evidence>
<keyword evidence="13" id="KW-1185">Reference proteome</keyword>
<dbReference type="InterPro" id="IPR036087">
    <property type="entry name" value="Nict_dMeBzImd_PRibTrfase_sf"/>
</dbReference>
<name>A0A6V6Y0K5_9FIRM</name>
<evidence type="ECO:0000256" key="9">
    <source>
        <dbReference type="ARBA" id="ARBA00030686"/>
    </source>
</evidence>
<dbReference type="Gene3D" id="1.10.1610.10">
    <property type="match status" value="1"/>
</dbReference>
<dbReference type="EC" id="2.4.2.21" evidence="4 11"/>
<dbReference type="NCBIfam" id="NF000996">
    <property type="entry name" value="PRK00105.1"/>
    <property type="match status" value="1"/>
</dbReference>
<dbReference type="GO" id="GO:0008939">
    <property type="term" value="F:nicotinate-nucleotide-dimethylbenzimidazole phosphoribosyltransferase activity"/>
    <property type="evidence" value="ECO:0007669"/>
    <property type="project" value="UniProtKB-UniRule"/>
</dbReference>
<evidence type="ECO:0000256" key="10">
    <source>
        <dbReference type="ARBA" id="ARBA00047340"/>
    </source>
</evidence>
<evidence type="ECO:0000313" key="13">
    <source>
        <dbReference type="Proteomes" id="UP000586454"/>
    </source>
</evidence>
<comment type="catalytic activity">
    <reaction evidence="10 11">
        <text>5,6-dimethylbenzimidazole + nicotinate beta-D-ribonucleotide = alpha-ribazole 5'-phosphate + nicotinate + H(+)</text>
        <dbReference type="Rhea" id="RHEA:11196"/>
        <dbReference type="ChEBI" id="CHEBI:15378"/>
        <dbReference type="ChEBI" id="CHEBI:15890"/>
        <dbReference type="ChEBI" id="CHEBI:32544"/>
        <dbReference type="ChEBI" id="CHEBI:57502"/>
        <dbReference type="ChEBI" id="CHEBI:57918"/>
        <dbReference type="EC" id="2.4.2.21"/>
    </reaction>
</comment>
<comment type="function">
    <text evidence="1 11">Catalyzes the synthesis of alpha-ribazole-5'-phosphate from nicotinate mononucleotide (NAMN) and 5,6-dimethylbenzimidazole (DMB).</text>
</comment>
<evidence type="ECO:0000313" key="12">
    <source>
        <dbReference type="EMBL" id="CAC9925363.1"/>
    </source>
</evidence>
<keyword evidence="6 11" id="KW-0169">Cobalamin biosynthesis</keyword>
<dbReference type="Proteomes" id="UP000586454">
    <property type="component" value="Unassembled WGS sequence"/>
</dbReference>
<sequence>MGLNEFLEGIEPVDRSAMEDAEKYWDTRTHPIGSLGKLEEMTIRLAGIQGTPIPSLANKTTIVMCSDNGVVAEDISSSPQIFTQMLANAMARGETGVAALSRHVGADLRIVDMGMLKTLEREENIIDCVIREGSGNIAVENAMTREEALKAIEAGIAVAEEEIKNGCSILGTGELGIGNTTTSSALLAAITSASLEDCVGYGAGISEKQYEKKLHVVRKAMERLSPKRDIIDTLAALGGFDIAGIVGVFIAGAYYGIPVVVDGLISGAAALVAIELNESVRDYVFTSHRSSEKASDVLYRALKMEPSLDLAMRLGEGSGCPLFFELLETAIGCMTGMGSIEDNAIDPNRLVILRGKK</sequence>
<keyword evidence="7 11" id="KW-0328">Glycosyltransferase</keyword>
<dbReference type="PANTHER" id="PTHR43463">
    <property type="entry name" value="NICOTINATE-NUCLEOTIDE--DIMETHYLBENZIMIDAZOLE PHOSPHORIBOSYLTRANSFERASE"/>
    <property type="match status" value="1"/>
</dbReference>
<dbReference type="UniPathway" id="UPA00061">
    <property type="reaction ID" value="UER00516"/>
</dbReference>
<dbReference type="SUPFAM" id="SSF52733">
    <property type="entry name" value="Nicotinate mononucleotide:5,6-dimethylbenzimidazole phosphoribosyltransferase (CobT)"/>
    <property type="match status" value="1"/>
</dbReference>
<dbReference type="Gene3D" id="3.40.50.10210">
    <property type="match status" value="1"/>
</dbReference>
<evidence type="ECO:0000256" key="7">
    <source>
        <dbReference type="ARBA" id="ARBA00022676"/>
    </source>
</evidence>
<dbReference type="GO" id="GO:0009236">
    <property type="term" value="P:cobalamin biosynthetic process"/>
    <property type="evidence" value="ECO:0007669"/>
    <property type="project" value="UniProtKB-UniRule"/>
</dbReference>
<evidence type="ECO:0000256" key="8">
    <source>
        <dbReference type="ARBA" id="ARBA00022679"/>
    </source>
</evidence>
<comment type="pathway">
    <text evidence="2 11">Nucleoside biosynthesis; alpha-ribazole biosynthesis; alpha-ribazole from 5,6-dimethylbenzimidazole: step 1/2.</text>
</comment>
<organism evidence="12 13">
    <name type="scientific">Aedoeadaptatus nemausensis</name>
    <dbReference type="NCBI Taxonomy" id="2582829"/>
    <lineage>
        <taxon>Bacteria</taxon>
        <taxon>Bacillati</taxon>
        <taxon>Bacillota</taxon>
        <taxon>Tissierellia</taxon>
        <taxon>Tissierellales</taxon>
        <taxon>Peptoniphilaceae</taxon>
        <taxon>Aedoeadaptatus</taxon>
    </lineage>
</organism>
<evidence type="ECO:0000256" key="11">
    <source>
        <dbReference type="HAMAP-Rule" id="MF_00230"/>
    </source>
</evidence>
<comment type="caution">
    <text evidence="12">The sequence shown here is derived from an EMBL/GenBank/DDBJ whole genome shotgun (WGS) entry which is preliminary data.</text>
</comment>